<dbReference type="AlphaFoldDB" id="A0A2J7Q1P6"/>
<name>A0A2J7Q1P6_9NEOP</name>
<keyword evidence="4" id="KW-0378">Hydrolase</keyword>
<feature type="domain" description="Glycoside hydrolase family 9" evidence="10">
    <location>
        <begin position="19"/>
        <end position="437"/>
    </location>
</feature>
<dbReference type="EC" id="3.2.1.4" evidence="3"/>
<evidence type="ECO:0000256" key="8">
    <source>
        <dbReference type="ARBA" id="ARBA00023326"/>
    </source>
</evidence>
<reference evidence="11 12" key="1">
    <citation type="submission" date="2017-12" db="EMBL/GenBank/DDBJ databases">
        <title>Hemimetabolous genomes reveal molecular basis of termite eusociality.</title>
        <authorList>
            <person name="Harrison M.C."/>
            <person name="Jongepier E."/>
            <person name="Robertson H.M."/>
            <person name="Arning N."/>
            <person name="Bitard-Feildel T."/>
            <person name="Chao H."/>
            <person name="Childers C.P."/>
            <person name="Dinh H."/>
            <person name="Doddapaneni H."/>
            <person name="Dugan S."/>
            <person name="Gowin J."/>
            <person name="Greiner C."/>
            <person name="Han Y."/>
            <person name="Hu H."/>
            <person name="Hughes D.S.T."/>
            <person name="Huylmans A.-K."/>
            <person name="Kemena C."/>
            <person name="Kremer L.P.M."/>
            <person name="Lee S.L."/>
            <person name="Lopez-Ezquerra A."/>
            <person name="Mallet L."/>
            <person name="Monroy-Kuhn J.M."/>
            <person name="Moser A."/>
            <person name="Murali S.C."/>
            <person name="Muzny D.M."/>
            <person name="Otani S."/>
            <person name="Piulachs M.-D."/>
            <person name="Poelchau M."/>
            <person name="Qu J."/>
            <person name="Schaub F."/>
            <person name="Wada-Katsumata A."/>
            <person name="Worley K.C."/>
            <person name="Xie Q."/>
            <person name="Ylla G."/>
            <person name="Poulsen M."/>
            <person name="Gibbs R.A."/>
            <person name="Schal C."/>
            <person name="Richards S."/>
            <person name="Belles X."/>
            <person name="Korb J."/>
            <person name="Bornberg-Bauer E."/>
        </authorList>
    </citation>
    <scope>NUCLEOTIDE SEQUENCE [LARGE SCALE GENOMIC DNA]</scope>
    <source>
        <tissue evidence="11">Whole body</tissue>
    </source>
</reference>
<dbReference type="InParanoid" id="A0A2J7Q1P6"/>
<keyword evidence="12" id="KW-1185">Reference proteome</keyword>
<keyword evidence="5" id="KW-0136">Cellulose degradation</keyword>
<evidence type="ECO:0000256" key="1">
    <source>
        <dbReference type="ARBA" id="ARBA00000966"/>
    </source>
</evidence>
<dbReference type="GO" id="GO:0030245">
    <property type="term" value="P:cellulose catabolic process"/>
    <property type="evidence" value="ECO:0007669"/>
    <property type="project" value="UniProtKB-KW"/>
</dbReference>
<dbReference type="InterPro" id="IPR001701">
    <property type="entry name" value="Glyco_hydro_9"/>
</dbReference>
<evidence type="ECO:0000256" key="7">
    <source>
        <dbReference type="ARBA" id="ARBA00023295"/>
    </source>
</evidence>
<keyword evidence="9" id="KW-0732">Signal</keyword>
<feature type="signal peptide" evidence="9">
    <location>
        <begin position="1"/>
        <end position="16"/>
    </location>
</feature>
<dbReference type="EMBL" id="NEVH01019394">
    <property type="protein sequence ID" value="PNF22500.1"/>
    <property type="molecule type" value="Genomic_DNA"/>
</dbReference>
<proteinExistence type="inferred from homology"/>
<dbReference type="OrthoDB" id="10257085at2759"/>
<comment type="similarity">
    <text evidence="2">Belongs to the glycosyl hydrolase 9 (cellulase E) family.</text>
</comment>
<dbReference type="Gene3D" id="1.50.10.10">
    <property type="match status" value="1"/>
</dbReference>
<evidence type="ECO:0000256" key="2">
    <source>
        <dbReference type="ARBA" id="ARBA00007072"/>
    </source>
</evidence>
<evidence type="ECO:0000256" key="3">
    <source>
        <dbReference type="ARBA" id="ARBA00012601"/>
    </source>
</evidence>
<organism evidence="11 12">
    <name type="scientific">Cryptotermes secundus</name>
    <dbReference type="NCBI Taxonomy" id="105785"/>
    <lineage>
        <taxon>Eukaryota</taxon>
        <taxon>Metazoa</taxon>
        <taxon>Ecdysozoa</taxon>
        <taxon>Arthropoda</taxon>
        <taxon>Hexapoda</taxon>
        <taxon>Insecta</taxon>
        <taxon>Pterygota</taxon>
        <taxon>Neoptera</taxon>
        <taxon>Polyneoptera</taxon>
        <taxon>Dictyoptera</taxon>
        <taxon>Blattodea</taxon>
        <taxon>Blattoidea</taxon>
        <taxon>Termitoidae</taxon>
        <taxon>Kalotermitidae</taxon>
        <taxon>Cryptotermitinae</taxon>
        <taxon>Cryptotermes</taxon>
    </lineage>
</organism>
<evidence type="ECO:0000256" key="4">
    <source>
        <dbReference type="ARBA" id="ARBA00022801"/>
    </source>
</evidence>
<dbReference type="STRING" id="105785.A0A2J7Q1P6"/>
<keyword evidence="7" id="KW-0326">Glycosidase</keyword>
<evidence type="ECO:0000256" key="6">
    <source>
        <dbReference type="ARBA" id="ARBA00023277"/>
    </source>
</evidence>
<dbReference type="PANTHER" id="PTHR22298">
    <property type="entry name" value="ENDO-1,4-BETA-GLUCANASE"/>
    <property type="match status" value="1"/>
</dbReference>
<accession>A0A2J7Q1P6</accession>
<evidence type="ECO:0000313" key="12">
    <source>
        <dbReference type="Proteomes" id="UP000235965"/>
    </source>
</evidence>
<keyword evidence="8" id="KW-0624">Polysaccharide degradation</keyword>
<sequence>MRGFVYLLSALTVCRAYDYAQALRDSLLFYEAQRSGKLPPDQKVKWRKDSALNDKGQNGEDLTGGYYDSGDYVKFGFPMAFTSTILAWGLVDHEGGYIAANALDDARKAVRWATDYFIKAHVSPNEFYGQVGEVDHSIWCRPEDIPMHRPAYKIDTSHPGSDLASETAAALAAASIVFQRNDSSYADILLTHAKQLFDFANKYRGKYTESITGAKGSYETYSYYDELVWGATWLYRATGNESYLKIAEQLYKEFDLLYWTTGFTWDKKISGIEVLLARMLGKPLYKDRVISYCGTLVDSQKRTPKGLVYIEDYGSLSKIAAAAYICFQLADLGASSDFYRQFFKKQIDYILGDSGRSYVVGFGNNPPTHVRHRSSSCPDAPAVCNWDTYWSAEPNYHILTGALVGGPDSNDNFVDSRLDAVHNIVACDYNAAFQSALAALVDLKL</sequence>
<dbReference type="Proteomes" id="UP000235965">
    <property type="component" value="Unassembled WGS sequence"/>
</dbReference>
<evidence type="ECO:0000259" key="10">
    <source>
        <dbReference type="Pfam" id="PF00759"/>
    </source>
</evidence>
<dbReference type="SUPFAM" id="SSF48208">
    <property type="entry name" value="Six-hairpin glycosidases"/>
    <property type="match status" value="1"/>
</dbReference>
<dbReference type="GO" id="GO:0008810">
    <property type="term" value="F:cellulase activity"/>
    <property type="evidence" value="ECO:0007669"/>
    <property type="project" value="UniProtKB-EC"/>
</dbReference>
<evidence type="ECO:0000256" key="5">
    <source>
        <dbReference type="ARBA" id="ARBA00023001"/>
    </source>
</evidence>
<comment type="catalytic activity">
    <reaction evidence="1">
        <text>Endohydrolysis of (1-&gt;4)-beta-D-glucosidic linkages in cellulose, lichenin and cereal beta-D-glucans.</text>
        <dbReference type="EC" id="3.2.1.4"/>
    </reaction>
</comment>
<evidence type="ECO:0000256" key="9">
    <source>
        <dbReference type="SAM" id="SignalP"/>
    </source>
</evidence>
<protein>
    <recommendedName>
        <fullName evidence="3">cellulase</fullName>
        <ecNumber evidence="3">3.2.1.4</ecNumber>
    </recommendedName>
</protein>
<gene>
    <name evidence="11" type="ORF">B7P43_G14845</name>
</gene>
<evidence type="ECO:0000313" key="11">
    <source>
        <dbReference type="EMBL" id="PNF22500.1"/>
    </source>
</evidence>
<dbReference type="InterPro" id="IPR012341">
    <property type="entry name" value="6hp_glycosidase-like_sf"/>
</dbReference>
<dbReference type="InterPro" id="IPR008928">
    <property type="entry name" value="6-hairpin_glycosidase_sf"/>
</dbReference>
<feature type="chain" id="PRO_5014443461" description="cellulase" evidence="9">
    <location>
        <begin position="17"/>
        <end position="445"/>
    </location>
</feature>
<comment type="caution">
    <text evidence="11">The sequence shown here is derived from an EMBL/GenBank/DDBJ whole genome shotgun (WGS) entry which is preliminary data.</text>
</comment>
<keyword evidence="6" id="KW-0119">Carbohydrate metabolism</keyword>
<dbReference type="Pfam" id="PF00759">
    <property type="entry name" value="Glyco_hydro_9"/>
    <property type="match status" value="1"/>
</dbReference>